<dbReference type="PANTHER" id="PTHR10993">
    <property type="entry name" value="OCTANOYLTRANSFERASE"/>
    <property type="match status" value="1"/>
</dbReference>
<dbReference type="PROSITE" id="PS51733">
    <property type="entry name" value="BPL_LPL_CATALYTIC"/>
    <property type="match status" value="1"/>
</dbReference>
<protein>
    <recommendedName>
        <fullName evidence="5">Octanoyltransferase</fullName>
        <ecNumber evidence="5">2.3.1.181</ecNumber>
    </recommendedName>
</protein>
<feature type="active site" description="Acyl-thioester intermediate" evidence="6">
    <location>
        <position position="221"/>
    </location>
</feature>
<dbReference type="UniPathway" id="UPA00538">
    <property type="reaction ID" value="UER00592"/>
</dbReference>
<dbReference type="AlphaFoldDB" id="A0A1X2IYU0"/>
<feature type="binding site" evidence="7">
    <location>
        <begin position="190"/>
        <end position="192"/>
    </location>
    <ligand>
        <name>substrate</name>
    </ligand>
</feature>
<evidence type="ECO:0000256" key="5">
    <source>
        <dbReference type="PIRNR" id="PIRNR016262"/>
    </source>
</evidence>
<dbReference type="GO" id="GO:0033819">
    <property type="term" value="F:lipoyl(octanoyl) transferase activity"/>
    <property type="evidence" value="ECO:0007669"/>
    <property type="project" value="UniProtKB-EC"/>
</dbReference>
<dbReference type="PIRSF" id="PIRSF016262">
    <property type="entry name" value="LPLase"/>
    <property type="match status" value="1"/>
</dbReference>
<evidence type="ECO:0000259" key="9">
    <source>
        <dbReference type="PROSITE" id="PS51733"/>
    </source>
</evidence>
<keyword evidence="3 5" id="KW-0808">Transferase</keyword>
<evidence type="ECO:0000256" key="4">
    <source>
        <dbReference type="ARBA" id="ARBA00023315"/>
    </source>
</evidence>
<evidence type="ECO:0000256" key="8">
    <source>
        <dbReference type="PIRSR" id="PIRSR016262-3"/>
    </source>
</evidence>
<dbReference type="STRING" id="90262.A0A1X2IYU0"/>
<dbReference type="GO" id="GO:0009249">
    <property type="term" value="P:protein lipoylation"/>
    <property type="evidence" value="ECO:0007669"/>
    <property type="project" value="InterPro"/>
</dbReference>
<evidence type="ECO:0000256" key="3">
    <source>
        <dbReference type="ARBA" id="ARBA00022679"/>
    </source>
</evidence>
<evidence type="ECO:0000256" key="2">
    <source>
        <dbReference type="ARBA" id="ARBA00007907"/>
    </source>
</evidence>
<evidence type="ECO:0000256" key="1">
    <source>
        <dbReference type="ARBA" id="ARBA00004821"/>
    </source>
</evidence>
<dbReference type="InterPro" id="IPR000544">
    <property type="entry name" value="Octanoyltransferase"/>
</dbReference>
<comment type="caution">
    <text evidence="10">The sequence shown here is derived from an EMBL/GenBank/DDBJ whole genome shotgun (WGS) entry which is preliminary data.</text>
</comment>
<dbReference type="Proteomes" id="UP000193560">
    <property type="component" value="Unassembled WGS sequence"/>
</dbReference>
<dbReference type="SUPFAM" id="SSF55681">
    <property type="entry name" value="Class II aaRS and biotin synthetases"/>
    <property type="match status" value="1"/>
</dbReference>
<dbReference type="HAMAP" id="MF_00013">
    <property type="entry name" value="LipB"/>
    <property type="match status" value="1"/>
</dbReference>
<evidence type="ECO:0000256" key="6">
    <source>
        <dbReference type="PIRSR" id="PIRSR016262-1"/>
    </source>
</evidence>
<dbReference type="CDD" id="cd16444">
    <property type="entry name" value="LipB"/>
    <property type="match status" value="1"/>
</dbReference>
<comment type="function">
    <text evidence="5">Catalyzes the transfer of endogenously produced octanoic acid from octanoyl-acyl-carrier-protein onto the lipoyl domains of lipoate-dependent enzymes. Lipoyl-ACP can also act as a substrate although octanoyl-ACP is likely to be the physiological substrate.</text>
</comment>
<dbReference type="NCBIfam" id="TIGR00214">
    <property type="entry name" value="lipB"/>
    <property type="match status" value="1"/>
</dbReference>
<comment type="catalytic activity">
    <reaction evidence="5">
        <text>octanoyl-[ACP] + L-lysyl-[protein] = N(6)-octanoyl-L-lysyl-[protein] + holo-[ACP] + H(+)</text>
        <dbReference type="Rhea" id="RHEA:17665"/>
        <dbReference type="Rhea" id="RHEA-COMP:9636"/>
        <dbReference type="Rhea" id="RHEA-COMP:9685"/>
        <dbReference type="Rhea" id="RHEA-COMP:9752"/>
        <dbReference type="Rhea" id="RHEA-COMP:9928"/>
        <dbReference type="ChEBI" id="CHEBI:15378"/>
        <dbReference type="ChEBI" id="CHEBI:29969"/>
        <dbReference type="ChEBI" id="CHEBI:64479"/>
        <dbReference type="ChEBI" id="CHEBI:78463"/>
        <dbReference type="ChEBI" id="CHEBI:78809"/>
        <dbReference type="EC" id="2.3.1.181"/>
    </reaction>
</comment>
<evidence type="ECO:0000256" key="7">
    <source>
        <dbReference type="PIRSR" id="PIRSR016262-2"/>
    </source>
</evidence>
<keyword evidence="4 5" id="KW-0012">Acyltransferase</keyword>
<dbReference type="Pfam" id="PF21948">
    <property type="entry name" value="LplA-B_cat"/>
    <property type="match status" value="1"/>
</dbReference>
<dbReference type="InterPro" id="IPR020605">
    <property type="entry name" value="Octanoyltransferase_CS"/>
</dbReference>
<dbReference type="InterPro" id="IPR004143">
    <property type="entry name" value="BPL_LPL_catalytic"/>
</dbReference>
<dbReference type="OrthoDB" id="19908at2759"/>
<proteinExistence type="inferred from homology"/>
<reference evidence="10 11" key="1">
    <citation type="submission" date="2016-07" db="EMBL/GenBank/DDBJ databases">
        <title>Pervasive Adenine N6-methylation of Active Genes in Fungi.</title>
        <authorList>
            <consortium name="DOE Joint Genome Institute"/>
            <person name="Mondo S.J."/>
            <person name="Dannebaum R.O."/>
            <person name="Kuo R.C."/>
            <person name="Labutti K."/>
            <person name="Haridas S."/>
            <person name="Kuo A."/>
            <person name="Salamov A."/>
            <person name="Ahrendt S.R."/>
            <person name="Lipzen A."/>
            <person name="Sullivan W."/>
            <person name="Andreopoulos W.B."/>
            <person name="Clum A."/>
            <person name="Lindquist E."/>
            <person name="Daum C."/>
            <person name="Ramamoorthy G.K."/>
            <person name="Gryganskyi A."/>
            <person name="Culley D."/>
            <person name="Magnuson J.K."/>
            <person name="James T.Y."/>
            <person name="O'Malley M.A."/>
            <person name="Stajich J.E."/>
            <person name="Spatafora J.W."/>
            <person name="Visel A."/>
            <person name="Grigoriev I.V."/>
        </authorList>
    </citation>
    <scope>NUCLEOTIDE SEQUENCE [LARGE SCALE GENOMIC DNA]</scope>
    <source>
        <strain evidence="10 11">NRRL 1336</strain>
    </source>
</reference>
<evidence type="ECO:0000313" key="11">
    <source>
        <dbReference type="Proteomes" id="UP000193560"/>
    </source>
</evidence>
<sequence length="276" mass="30914">MTRRSLFQLSSGLTKRCMTTACTASSTQPVRSGPMGYINITRPVPYDVGLQLQDLLVQRRHRLTDELKTNPLLEKNHNASNPLDVVLLLQHTPTFTAGRRIRGEVEEGKRLKALGAEYVETMRGGQVTFHGPGQLVAYPILDIRDYKLTVRCYVSRLEKTIIDACKTFDVDANTTENTGVWVGQDDKIAALGVHLQRYVSSHGFALNCDVDLGWYKQIVPCGLPEKKVTSLSKQLDRRVSVAETVPVMVHSFEKLFGKQLVPVRIDEVDSLLDSYL</sequence>
<dbReference type="PANTHER" id="PTHR10993:SF7">
    <property type="entry name" value="LIPOYLTRANSFERASE 2, MITOCHONDRIAL-RELATED"/>
    <property type="match status" value="1"/>
</dbReference>
<feature type="binding site" evidence="7">
    <location>
        <begin position="203"/>
        <end position="205"/>
    </location>
    <ligand>
        <name>substrate</name>
    </ligand>
</feature>
<dbReference type="EMBL" id="MCGE01000002">
    <property type="protein sequence ID" value="ORZ24422.1"/>
    <property type="molecule type" value="Genomic_DNA"/>
</dbReference>
<feature type="domain" description="BPL/LPL catalytic" evidence="9">
    <location>
        <begin position="80"/>
        <end position="260"/>
    </location>
</feature>
<name>A0A1X2IYU0_9FUNG</name>
<dbReference type="PROSITE" id="PS01313">
    <property type="entry name" value="LIPB"/>
    <property type="match status" value="1"/>
</dbReference>
<comment type="similarity">
    <text evidence="2 5">Belongs to the LipB family.</text>
</comment>
<keyword evidence="11" id="KW-1185">Reference proteome</keyword>
<evidence type="ECO:0000313" key="10">
    <source>
        <dbReference type="EMBL" id="ORZ24422.1"/>
    </source>
</evidence>
<feature type="site" description="Lowers pKa of active site Cys" evidence="8">
    <location>
        <position position="187"/>
    </location>
</feature>
<comment type="pathway">
    <text evidence="1 5">Protein modification; protein lipoylation via endogenous pathway; protein N(6)-(lipoyl)lysine from octanoyl-[acyl-carrier-protein]: step 1/2.</text>
</comment>
<dbReference type="EC" id="2.3.1.181" evidence="5"/>
<organism evidence="10 11">
    <name type="scientific">Absidia repens</name>
    <dbReference type="NCBI Taxonomy" id="90262"/>
    <lineage>
        <taxon>Eukaryota</taxon>
        <taxon>Fungi</taxon>
        <taxon>Fungi incertae sedis</taxon>
        <taxon>Mucoromycota</taxon>
        <taxon>Mucoromycotina</taxon>
        <taxon>Mucoromycetes</taxon>
        <taxon>Mucorales</taxon>
        <taxon>Cunninghamellaceae</taxon>
        <taxon>Absidia</taxon>
    </lineage>
</organism>
<accession>A0A1X2IYU0</accession>
<dbReference type="Gene3D" id="3.30.930.10">
    <property type="entry name" value="Bira Bifunctional Protein, Domain 2"/>
    <property type="match status" value="1"/>
</dbReference>
<dbReference type="NCBIfam" id="NF010925">
    <property type="entry name" value="PRK14345.1"/>
    <property type="match status" value="1"/>
</dbReference>
<feature type="binding site" evidence="7">
    <location>
        <begin position="123"/>
        <end position="130"/>
    </location>
    <ligand>
        <name>substrate</name>
    </ligand>
</feature>
<dbReference type="InterPro" id="IPR045864">
    <property type="entry name" value="aa-tRNA-synth_II/BPL/LPL"/>
</dbReference>
<gene>
    <name evidence="10" type="ORF">BCR42DRAFT_402925</name>
</gene>